<feature type="transmembrane region" description="Helical" evidence="1">
    <location>
        <begin position="249"/>
        <end position="267"/>
    </location>
</feature>
<name>A0ABS5DX25_9BURK</name>
<comment type="caution">
    <text evidence="2">The sequence shown here is derived from an EMBL/GenBank/DDBJ whole genome shotgun (WGS) entry which is preliminary data.</text>
</comment>
<keyword evidence="1" id="KW-0472">Membrane</keyword>
<gene>
    <name evidence="2" type="ORF">KAK11_10180</name>
</gene>
<dbReference type="RefSeq" id="WP_210808858.1">
    <property type="nucleotide sequence ID" value="NZ_JAGQDG010000003.1"/>
</dbReference>
<dbReference type="Proteomes" id="UP000672097">
    <property type="component" value="Unassembled WGS sequence"/>
</dbReference>
<feature type="transmembrane region" description="Helical" evidence="1">
    <location>
        <begin position="151"/>
        <end position="172"/>
    </location>
</feature>
<feature type="transmembrane region" description="Helical" evidence="1">
    <location>
        <begin position="298"/>
        <end position="321"/>
    </location>
</feature>
<dbReference type="EMBL" id="JAGQDG010000003">
    <property type="protein sequence ID" value="MBQ0935697.1"/>
    <property type="molecule type" value="Genomic_DNA"/>
</dbReference>
<accession>A0ABS5DX25</accession>
<keyword evidence="3" id="KW-1185">Reference proteome</keyword>
<feature type="transmembrane region" description="Helical" evidence="1">
    <location>
        <begin position="33"/>
        <end position="60"/>
    </location>
</feature>
<feature type="transmembrane region" description="Helical" evidence="1">
    <location>
        <begin position="72"/>
        <end position="90"/>
    </location>
</feature>
<keyword evidence="1" id="KW-1133">Transmembrane helix</keyword>
<feature type="transmembrane region" description="Helical" evidence="1">
    <location>
        <begin position="222"/>
        <end position="243"/>
    </location>
</feature>
<evidence type="ECO:0000313" key="2">
    <source>
        <dbReference type="EMBL" id="MBQ0935697.1"/>
    </source>
</evidence>
<proteinExistence type="predicted"/>
<evidence type="ECO:0000313" key="3">
    <source>
        <dbReference type="Proteomes" id="UP000672097"/>
    </source>
</evidence>
<evidence type="ECO:0000256" key="1">
    <source>
        <dbReference type="SAM" id="Phobius"/>
    </source>
</evidence>
<protein>
    <submittedName>
        <fullName evidence="2">Uncharacterized protein</fullName>
    </submittedName>
</protein>
<keyword evidence="1" id="KW-0812">Transmembrane</keyword>
<sequence>MADLPSLSYPRLRRLAVQAAVLRALRRWGMWGLMALGLLAAVSNTPEVALAGLAMMLVPLWWSSGQSGGMGWLQWAGVTLLYALLGWAWLRAWRSAVWPAHWRAAEASLPLPMACVQRTDRHMLAVVLAPWAVLLFTAWGLLWAWQPGPAWAQASRAALGLSLALGLGLAAAERSLRRWRCLAPPTWAGAAPASPRPTTSWSPRPAGWALVLAPLLRGSAPLSLQALSVGLLMPALALGGAAWSPHWATAWLCGATAVALVCTALTLRRLTLELAALQAASTALPLPPTVWHHWQRGVAALPVALWVLCLGLALATATLPLRPGPTLGLMLCLAVAGGLETHWPVSKPEHHASRWLLMLCLCLAWASELTPT</sequence>
<reference evidence="2 3" key="1">
    <citation type="submission" date="2021-04" db="EMBL/GenBank/DDBJ databases">
        <title>The genome sequence of type strain Ideonella paludis KCTC 32238.</title>
        <authorList>
            <person name="Liu Y."/>
        </authorList>
    </citation>
    <scope>NUCLEOTIDE SEQUENCE [LARGE SCALE GENOMIC DNA]</scope>
    <source>
        <strain evidence="2 3">KCTC 32238</strain>
    </source>
</reference>
<organism evidence="2 3">
    <name type="scientific">Ideonella paludis</name>
    <dbReference type="NCBI Taxonomy" id="1233411"/>
    <lineage>
        <taxon>Bacteria</taxon>
        <taxon>Pseudomonadati</taxon>
        <taxon>Pseudomonadota</taxon>
        <taxon>Betaproteobacteria</taxon>
        <taxon>Burkholderiales</taxon>
        <taxon>Sphaerotilaceae</taxon>
        <taxon>Ideonella</taxon>
    </lineage>
</organism>
<feature type="transmembrane region" description="Helical" evidence="1">
    <location>
        <begin position="123"/>
        <end position="145"/>
    </location>
</feature>